<keyword evidence="1" id="KW-0175">Coiled coil</keyword>
<protein>
    <submittedName>
        <fullName evidence="3">Uncharacterized protein</fullName>
    </submittedName>
</protein>
<organism evidence="3 4">
    <name type="scientific">Sclerotinia borealis (strain F-4128)</name>
    <dbReference type="NCBI Taxonomy" id="1432307"/>
    <lineage>
        <taxon>Eukaryota</taxon>
        <taxon>Fungi</taxon>
        <taxon>Dikarya</taxon>
        <taxon>Ascomycota</taxon>
        <taxon>Pezizomycotina</taxon>
        <taxon>Leotiomycetes</taxon>
        <taxon>Helotiales</taxon>
        <taxon>Sclerotiniaceae</taxon>
        <taxon>Sclerotinia</taxon>
    </lineage>
</organism>
<evidence type="ECO:0000313" key="3">
    <source>
        <dbReference type="EMBL" id="ESZ90643.1"/>
    </source>
</evidence>
<feature type="coiled-coil region" evidence="1">
    <location>
        <begin position="107"/>
        <end position="141"/>
    </location>
</feature>
<dbReference type="HOGENOM" id="CLU_1094828_0_0_1"/>
<evidence type="ECO:0000256" key="2">
    <source>
        <dbReference type="SAM" id="MobiDB-lite"/>
    </source>
</evidence>
<proteinExistence type="predicted"/>
<keyword evidence="4" id="KW-1185">Reference proteome</keyword>
<accession>W9C4J3</accession>
<evidence type="ECO:0000256" key="1">
    <source>
        <dbReference type="SAM" id="Coils"/>
    </source>
</evidence>
<dbReference type="EMBL" id="AYSA01000591">
    <property type="protein sequence ID" value="ESZ90643.1"/>
    <property type="molecule type" value="Genomic_DNA"/>
</dbReference>
<reference evidence="3 4" key="1">
    <citation type="journal article" date="2014" name="Genome Announc.">
        <title>Draft genome sequence of Sclerotinia borealis, a psychrophilic plant pathogenic fungus.</title>
        <authorList>
            <person name="Mardanov A.V."/>
            <person name="Beletsky A.V."/>
            <person name="Kadnikov V.V."/>
            <person name="Ignatov A.N."/>
            <person name="Ravin N.V."/>
        </authorList>
    </citation>
    <scope>NUCLEOTIDE SEQUENCE [LARGE SCALE GENOMIC DNA]</scope>
    <source>
        <strain evidence="4">F-4157</strain>
    </source>
</reference>
<feature type="compositionally biased region" description="Basic and acidic residues" evidence="2">
    <location>
        <begin position="200"/>
        <end position="245"/>
    </location>
</feature>
<dbReference type="AlphaFoldDB" id="W9C4J3"/>
<dbReference type="Proteomes" id="UP000019487">
    <property type="component" value="Unassembled WGS sequence"/>
</dbReference>
<feature type="region of interest" description="Disordered" evidence="2">
    <location>
        <begin position="200"/>
        <end position="254"/>
    </location>
</feature>
<comment type="caution">
    <text evidence="3">The sequence shown here is derived from an EMBL/GenBank/DDBJ whole genome shotgun (WGS) entry which is preliminary data.</text>
</comment>
<sequence length="254" mass="29445">MASLPKKQQEDTLPLSSTRSTRLPAEKRVPSSSKHSKRDDSDSESGNRHGNKSKQPEEKRSSKINLPSLSLLRGSSTKEEKELQLKFERLQATRPDDFAWVNAYQPLKLSEKTLSENKQALENLEKKLKRISEDIIDFQNIIIPTSRAKRNAAQKFYYEVRDKDDEVIRQQKVILDKFPDTNPYKIKVFKEAEKNALKIEKSYKKEEKKRNTQEAKKKEDEKTATDARRKAALELDKGAERAAYDKKRRNPVIS</sequence>
<feature type="region of interest" description="Disordered" evidence="2">
    <location>
        <begin position="1"/>
        <end position="78"/>
    </location>
</feature>
<gene>
    <name evidence="3" type="ORF">SBOR_8977</name>
</gene>
<evidence type="ECO:0000313" key="4">
    <source>
        <dbReference type="Proteomes" id="UP000019487"/>
    </source>
</evidence>
<name>W9C4J3_SCLBF</name>